<dbReference type="Proteomes" id="UP001219349">
    <property type="component" value="Plasmid p90204"/>
</dbReference>
<protein>
    <submittedName>
        <fullName evidence="2">Uncharacterized protein</fullName>
    </submittedName>
</protein>
<dbReference type="RefSeq" id="WP_271886831.1">
    <property type="nucleotide sequence ID" value="NZ_CP067137.1"/>
</dbReference>
<name>A0ABY7SQJ1_9RHOB</name>
<proteinExistence type="predicted"/>
<feature type="compositionally biased region" description="Polar residues" evidence="1">
    <location>
        <begin position="121"/>
        <end position="134"/>
    </location>
</feature>
<evidence type="ECO:0000313" key="3">
    <source>
        <dbReference type="Proteomes" id="UP001219349"/>
    </source>
</evidence>
<gene>
    <name evidence="2" type="ORF">JHX87_18240</name>
</gene>
<geneLocation type="plasmid" evidence="2 3">
    <name>p90204</name>
</geneLocation>
<dbReference type="EMBL" id="CP067137">
    <property type="protein sequence ID" value="WCR09159.1"/>
    <property type="molecule type" value="Genomic_DNA"/>
</dbReference>
<reference evidence="2 3" key="1">
    <citation type="submission" date="2021-01" db="EMBL/GenBank/DDBJ databases">
        <title>Biogeographic distribution of Paracoccus.</title>
        <authorList>
            <person name="Hollensteiner J."/>
            <person name="Leineberger J."/>
            <person name="Brinkhoff T."/>
            <person name="Daniel R."/>
        </authorList>
    </citation>
    <scope>NUCLEOTIDE SEQUENCE [LARGE SCALE GENOMIC DNA]</scope>
    <source>
        <strain evidence="2 3">KCTC 22803</strain>
        <plasmid evidence="2 3">p90204</plasmid>
    </source>
</reference>
<accession>A0ABY7SQJ1</accession>
<keyword evidence="2" id="KW-0614">Plasmid</keyword>
<feature type="region of interest" description="Disordered" evidence="1">
    <location>
        <begin position="108"/>
        <end position="156"/>
    </location>
</feature>
<evidence type="ECO:0000313" key="2">
    <source>
        <dbReference type="EMBL" id="WCR09159.1"/>
    </source>
</evidence>
<sequence>MSDNPSPADKDKIADILAIIVAKGDEQKAALIELADQTRQTKTVLSDVLAQRSEYAADIRDLKAAIDTTRRALDPKALAEHVADNNNAFMGEITEKFARALNANANATTSCATQTEPSRLWPTSSTRKQPSSRASLPALRPATNDQNGIGSRWQRG</sequence>
<evidence type="ECO:0000256" key="1">
    <source>
        <dbReference type="SAM" id="MobiDB-lite"/>
    </source>
</evidence>
<keyword evidence="3" id="KW-1185">Reference proteome</keyword>
<organism evidence="2 3">
    <name type="scientific">Paracoccus fistulariae</name>
    <dbReference type="NCBI Taxonomy" id="658446"/>
    <lineage>
        <taxon>Bacteria</taxon>
        <taxon>Pseudomonadati</taxon>
        <taxon>Pseudomonadota</taxon>
        <taxon>Alphaproteobacteria</taxon>
        <taxon>Rhodobacterales</taxon>
        <taxon>Paracoccaceae</taxon>
        <taxon>Paracoccus</taxon>
    </lineage>
</organism>